<feature type="region of interest" description="Disordered" evidence="5">
    <location>
        <begin position="34"/>
        <end position="56"/>
    </location>
</feature>
<evidence type="ECO:0000256" key="3">
    <source>
        <dbReference type="ARBA" id="ARBA00022801"/>
    </source>
</evidence>
<evidence type="ECO:0000256" key="1">
    <source>
        <dbReference type="ARBA" id="ARBA00008601"/>
    </source>
</evidence>
<keyword evidence="4" id="KW-0904">Protein phosphatase</keyword>
<evidence type="ECO:0000256" key="5">
    <source>
        <dbReference type="SAM" id="MobiDB-lite"/>
    </source>
</evidence>
<evidence type="ECO:0000256" key="4">
    <source>
        <dbReference type="ARBA" id="ARBA00022912"/>
    </source>
</evidence>
<dbReference type="PROSITE" id="PS00383">
    <property type="entry name" value="TYR_PHOSPHATASE_1"/>
    <property type="match status" value="1"/>
</dbReference>
<dbReference type="PANTHER" id="PTHR45848">
    <property type="entry name" value="DUAL SPECIFICITY PROTEIN PHOSPHATASE 12 FAMILY MEMBER"/>
    <property type="match status" value="1"/>
</dbReference>
<reference evidence="8" key="1">
    <citation type="submission" date="2024-10" db="EMBL/GenBank/DDBJ databases">
        <authorList>
            <person name="Ryan C."/>
        </authorList>
    </citation>
    <scope>NUCLEOTIDE SEQUENCE [LARGE SCALE GENOMIC DNA]</scope>
</reference>
<organism evidence="8 9">
    <name type="scientific">Urochloa decumbens</name>
    <dbReference type="NCBI Taxonomy" id="240449"/>
    <lineage>
        <taxon>Eukaryota</taxon>
        <taxon>Viridiplantae</taxon>
        <taxon>Streptophyta</taxon>
        <taxon>Embryophyta</taxon>
        <taxon>Tracheophyta</taxon>
        <taxon>Spermatophyta</taxon>
        <taxon>Magnoliopsida</taxon>
        <taxon>Liliopsida</taxon>
        <taxon>Poales</taxon>
        <taxon>Poaceae</taxon>
        <taxon>PACMAD clade</taxon>
        <taxon>Panicoideae</taxon>
        <taxon>Panicodae</taxon>
        <taxon>Paniceae</taxon>
        <taxon>Melinidinae</taxon>
        <taxon>Urochloa</taxon>
    </lineage>
</organism>
<evidence type="ECO:0000313" key="8">
    <source>
        <dbReference type="EMBL" id="CAL4995729.1"/>
    </source>
</evidence>
<protein>
    <recommendedName>
        <fullName evidence="2">protein-tyrosine-phosphatase</fullName>
        <ecNumber evidence="2">3.1.3.48</ecNumber>
    </recommendedName>
</protein>
<sequence length="427" mass="46299">MAVLADADDTGSDAACFALVLSGVFLLRSSPTAAGALPSPPTPRKAPALGIQTGGSSSTRRISLILTGRFRRRRHAAPRSRAALLRRHDAIAALTDSSSTPTFTHVLSVVSSASISFITDCRPGLAIPAEEVRRVVAGGEGAPPAAAVPPGTLMRVVERAGDGLRVTRMAVPLRDTEVENLLDHLEPCLDFVDEGRKVGNVLVHCFAGVSRSASIVVAYLMRLEQKSLEEALESLKEISESACPNDGFLEQLKLFEEMGFRVDTSSPLYKIFRLKLLGQSYKFGEKIGSYMFQDDPGLSPLPGSCQDPPKIEQHKIAYRCRKCRRIVAVEDNVISHVPGEGESCFDWNRRKSGGSYSNKEQDCSSLFIEPLKWMTPVEEGALEGKLSCIHCGARLGYFNWSGIQCNCGSWVTPAFQIGKSKVDISTI</sequence>
<dbReference type="InterPro" id="IPR029021">
    <property type="entry name" value="Prot-tyrosine_phosphatase-like"/>
</dbReference>
<dbReference type="EMBL" id="OZ075134">
    <property type="protein sequence ID" value="CAL4995729.1"/>
    <property type="molecule type" value="Genomic_DNA"/>
</dbReference>
<dbReference type="PANTHER" id="PTHR45848:SF4">
    <property type="entry name" value="DUAL SPECIFICITY PROTEIN PHOSPHATASE 12"/>
    <property type="match status" value="1"/>
</dbReference>
<dbReference type="Proteomes" id="UP001497457">
    <property type="component" value="Chromosome 24b"/>
</dbReference>
<dbReference type="PROSITE" id="PS50056">
    <property type="entry name" value="TYR_PHOSPHATASE_2"/>
    <property type="match status" value="1"/>
</dbReference>
<evidence type="ECO:0000259" key="6">
    <source>
        <dbReference type="PROSITE" id="PS50054"/>
    </source>
</evidence>
<keyword evidence="9" id="KW-1185">Reference proteome</keyword>
<dbReference type="SMART" id="SM00195">
    <property type="entry name" value="DSPc"/>
    <property type="match status" value="1"/>
</dbReference>
<dbReference type="Pfam" id="PF00782">
    <property type="entry name" value="DSPc"/>
    <property type="match status" value="1"/>
</dbReference>
<name>A0ABC9B6L3_9POAL</name>
<dbReference type="InterPro" id="IPR000387">
    <property type="entry name" value="Tyr_Pase_dom"/>
</dbReference>
<feature type="domain" description="Tyrosine-protein phosphatase" evidence="6">
    <location>
        <begin position="61"/>
        <end position="261"/>
    </location>
</feature>
<dbReference type="FunFam" id="3.90.190.10:FF:000083">
    <property type="entry name" value="Dual specificity protein phosphatase 12-like"/>
    <property type="match status" value="1"/>
</dbReference>
<proteinExistence type="inferred from homology"/>
<dbReference type="PROSITE" id="PS50054">
    <property type="entry name" value="TYR_PHOSPHATASE_DUAL"/>
    <property type="match status" value="1"/>
</dbReference>
<comment type="similarity">
    <text evidence="1">Belongs to the protein-tyrosine phosphatase family. Non-receptor class dual specificity subfamily.</text>
</comment>
<dbReference type="InterPro" id="IPR020422">
    <property type="entry name" value="TYR_PHOSPHATASE_DUAL_dom"/>
</dbReference>
<dbReference type="InterPro" id="IPR000340">
    <property type="entry name" value="Dual-sp_phosphatase_cat-dom"/>
</dbReference>
<evidence type="ECO:0000256" key="2">
    <source>
        <dbReference type="ARBA" id="ARBA00013064"/>
    </source>
</evidence>
<dbReference type="InterPro" id="IPR016130">
    <property type="entry name" value="Tyr_Pase_AS"/>
</dbReference>
<keyword evidence="3" id="KW-0378">Hydrolase</keyword>
<evidence type="ECO:0000259" key="7">
    <source>
        <dbReference type="PROSITE" id="PS50056"/>
    </source>
</evidence>
<feature type="domain" description="Tyrosine specific protein phosphatases" evidence="7">
    <location>
        <begin position="179"/>
        <end position="237"/>
    </location>
</feature>
<dbReference type="Gene3D" id="3.90.190.10">
    <property type="entry name" value="Protein tyrosine phosphatase superfamily"/>
    <property type="match status" value="1"/>
</dbReference>
<dbReference type="AlphaFoldDB" id="A0ABC9B6L3"/>
<evidence type="ECO:0000313" key="9">
    <source>
        <dbReference type="Proteomes" id="UP001497457"/>
    </source>
</evidence>
<dbReference type="EC" id="3.1.3.48" evidence="2"/>
<gene>
    <name evidence="8" type="ORF">URODEC1_LOCUS62507</name>
</gene>
<accession>A0ABC9B6L3</accession>
<dbReference type="GO" id="GO:0004725">
    <property type="term" value="F:protein tyrosine phosphatase activity"/>
    <property type="evidence" value="ECO:0007669"/>
    <property type="project" value="UniProtKB-EC"/>
</dbReference>
<dbReference type="SUPFAM" id="SSF52799">
    <property type="entry name" value="(Phosphotyrosine protein) phosphatases II"/>
    <property type="match status" value="1"/>
</dbReference>